<name>O45335_CAEEL</name>
<dbReference type="PROSITE" id="PS50181">
    <property type="entry name" value="FBOX"/>
    <property type="match status" value="1"/>
</dbReference>
<dbReference type="DIP" id="DIP-27037N"/>
<dbReference type="Proteomes" id="UP000001940">
    <property type="component" value="Chromosome V"/>
</dbReference>
<sequence>MIPTIFGTTKTLTIYDLPSDIFNEVLDKLEPIERLPLRKVSQIFRTAIDNRNHGFKEIAIGIYDSFERYSTLRLDEKLIEYRRDYDDCMVKLGSRKCTVLNENFETLALKDFFEILKQKTKLELVQINLNVNVTKKDFRTKCFTNLLSTLETLKPVKAKCVIFELHPSEVAMVLPCFGELELIEIFSTQARYKLDELIYLEQWKMAKRFKGVSYCDAFSIPVESLLHFEHFDIHLSTFTVEDCLKMRNGLKKSGNFKSGRFRCQKLNRTEIAKVFKPDYAGEPSLEYEVNNEMFIIDISYGSLNIKKNNF</sequence>
<gene>
    <name evidence="2 4" type="primary">fbxa-88</name>
    <name evidence="2" type="ORF">CELE_F10A3.2</name>
    <name evidence="4" type="ORF">F10A3.2</name>
</gene>
<evidence type="ECO:0000259" key="1">
    <source>
        <dbReference type="PROSITE" id="PS50181"/>
    </source>
</evidence>
<dbReference type="Pfam" id="PF01827">
    <property type="entry name" value="FTH"/>
    <property type="match status" value="1"/>
</dbReference>
<dbReference type="UCSC" id="F10A3.2">
    <property type="organism name" value="c. elegans"/>
</dbReference>
<dbReference type="OrthoDB" id="2095648at2759"/>
<dbReference type="PIR" id="T20677">
    <property type="entry name" value="T20677"/>
</dbReference>
<dbReference type="PhylomeDB" id="O45335"/>
<dbReference type="AGR" id="WB:WBGene00008632"/>
<accession>O45335</accession>
<dbReference type="Pfam" id="PF00646">
    <property type="entry name" value="F-box"/>
    <property type="match status" value="1"/>
</dbReference>
<dbReference type="CDD" id="cd22150">
    <property type="entry name" value="F-box_CeFBXA-like"/>
    <property type="match status" value="1"/>
</dbReference>
<dbReference type="PANTHER" id="PTHR23015">
    <property type="entry name" value="UNCHARACTERIZED C.ELEGANS PROTEIN"/>
    <property type="match status" value="1"/>
</dbReference>
<keyword evidence="3" id="KW-1185">Reference proteome</keyword>
<dbReference type="RefSeq" id="NP_507065.2">
    <property type="nucleotide sequence ID" value="NM_074664.5"/>
</dbReference>
<protein>
    <submittedName>
        <fullName evidence="2">F-box domain-containing protein</fullName>
    </submittedName>
</protein>
<dbReference type="PANTHER" id="PTHR23015:SF4">
    <property type="entry name" value="DUF38 DOMAIN-CONTAINING PROTEIN-RELATED"/>
    <property type="match status" value="1"/>
</dbReference>
<dbReference type="FunCoup" id="O45335">
    <property type="interactions" value="335"/>
</dbReference>
<dbReference type="IntAct" id="O45335">
    <property type="interactions" value="2"/>
</dbReference>
<dbReference type="InParanoid" id="O45335"/>
<dbReference type="GeneID" id="184273"/>
<evidence type="ECO:0000313" key="4">
    <source>
        <dbReference type="WormBase" id="F10A3.2"/>
    </source>
</evidence>
<dbReference type="InterPro" id="IPR002900">
    <property type="entry name" value="DUF38/FTH_CAE_spp"/>
</dbReference>
<organism evidence="2 3">
    <name type="scientific">Caenorhabditis elegans</name>
    <dbReference type="NCBI Taxonomy" id="6239"/>
    <lineage>
        <taxon>Eukaryota</taxon>
        <taxon>Metazoa</taxon>
        <taxon>Ecdysozoa</taxon>
        <taxon>Nematoda</taxon>
        <taxon>Chromadorea</taxon>
        <taxon>Rhabditida</taxon>
        <taxon>Rhabditina</taxon>
        <taxon>Rhabditomorpha</taxon>
        <taxon>Rhabditoidea</taxon>
        <taxon>Rhabditidae</taxon>
        <taxon>Peloderinae</taxon>
        <taxon>Caenorhabditis</taxon>
    </lineage>
</organism>
<dbReference type="SMART" id="SM00256">
    <property type="entry name" value="FBOX"/>
    <property type="match status" value="1"/>
</dbReference>
<reference evidence="2 3" key="1">
    <citation type="journal article" date="1998" name="Science">
        <title>Genome sequence of the nematode C. elegans: a platform for investigating biology.</title>
        <authorList>
            <consortium name="The C. elegans sequencing consortium"/>
            <person name="Sulson J.E."/>
            <person name="Waterston R."/>
        </authorList>
    </citation>
    <scope>NUCLEOTIDE SEQUENCE [LARGE SCALE GENOMIC DNA]</scope>
    <source>
        <strain evidence="2 3">Bristol N2</strain>
    </source>
</reference>
<dbReference type="AlphaFoldDB" id="O45335"/>
<dbReference type="EMBL" id="BX284605">
    <property type="protein sequence ID" value="CAB07340.2"/>
    <property type="molecule type" value="Genomic_DNA"/>
</dbReference>
<evidence type="ECO:0000313" key="3">
    <source>
        <dbReference type="Proteomes" id="UP000001940"/>
    </source>
</evidence>
<dbReference type="Bgee" id="WBGene00008632">
    <property type="expression patterns" value="Expressed in adult organism and 1 other cell type or tissue"/>
</dbReference>
<dbReference type="CTD" id="184273"/>
<dbReference type="InterPro" id="IPR001810">
    <property type="entry name" value="F-box_dom"/>
</dbReference>
<dbReference type="OMA" id="QIFRTAI"/>
<feature type="domain" description="F-box" evidence="1">
    <location>
        <begin position="11"/>
        <end position="58"/>
    </location>
</feature>
<dbReference type="WormBase" id="F10A3.2">
    <property type="protein sequence ID" value="CE35458"/>
    <property type="gene ID" value="WBGene00008632"/>
    <property type="gene designation" value="fbxa-88"/>
</dbReference>
<proteinExistence type="predicted"/>
<dbReference type="InterPro" id="IPR040161">
    <property type="entry name" value="FB224"/>
</dbReference>
<dbReference type="KEGG" id="cel:CELE_F10A3.2"/>
<dbReference type="HOGENOM" id="CLU_030831_3_1_1"/>
<evidence type="ECO:0000313" key="2">
    <source>
        <dbReference type="EMBL" id="CAB07340.2"/>
    </source>
</evidence>
<dbReference type="PaxDb" id="6239-F10A3.2"/>